<evidence type="ECO:0000256" key="1">
    <source>
        <dbReference type="ARBA" id="ARBA00017693"/>
    </source>
</evidence>
<dbReference type="PANTHER" id="PTHR14289">
    <property type="entry name" value="F-BOX ONLY PROTEIN 3"/>
    <property type="match status" value="1"/>
</dbReference>
<evidence type="ECO:0000313" key="4">
    <source>
        <dbReference type="EMBL" id="POZ50818.1"/>
    </source>
</evidence>
<dbReference type="InterPro" id="IPR007474">
    <property type="entry name" value="ApaG_domain"/>
</dbReference>
<dbReference type="PANTHER" id="PTHR14289:SF16">
    <property type="entry name" value="POLYMERASE DELTA-INTERACTING PROTEIN 2"/>
    <property type="match status" value="1"/>
</dbReference>
<dbReference type="EMBL" id="PGFZ01000008">
    <property type="protein sequence ID" value="POZ50818.1"/>
    <property type="molecule type" value="Genomic_DNA"/>
</dbReference>
<evidence type="ECO:0000259" key="3">
    <source>
        <dbReference type="PROSITE" id="PS51087"/>
    </source>
</evidence>
<gene>
    <name evidence="2" type="primary">apaG</name>
    <name evidence="4" type="ORF">AADEFJLK_03288</name>
</gene>
<dbReference type="Gene3D" id="2.60.40.1470">
    <property type="entry name" value="ApaG domain"/>
    <property type="match status" value="1"/>
</dbReference>
<protein>
    <recommendedName>
        <fullName evidence="1 2">Protein ApaG</fullName>
    </recommendedName>
</protein>
<name>A0A2S5CJ28_9GAMM</name>
<dbReference type="GO" id="GO:0070987">
    <property type="term" value="P:error-free translesion synthesis"/>
    <property type="evidence" value="ECO:0007669"/>
    <property type="project" value="TreeGrafter"/>
</dbReference>
<dbReference type="PROSITE" id="PS51087">
    <property type="entry name" value="APAG"/>
    <property type="match status" value="1"/>
</dbReference>
<proteinExistence type="inferred from homology"/>
<dbReference type="HAMAP" id="MF_00791">
    <property type="entry name" value="ApaG"/>
    <property type="match status" value="1"/>
</dbReference>
<dbReference type="NCBIfam" id="NF003967">
    <property type="entry name" value="PRK05461.1"/>
    <property type="match status" value="1"/>
</dbReference>
<reference evidence="4 5" key="1">
    <citation type="submission" date="2017-11" db="EMBL/GenBank/DDBJ databases">
        <title>Draft Genome Sequence of Methylobacter psychrotolerans Sph1T, an Obligate Methanotroph from Low-Temperature Environments.</title>
        <authorList>
            <person name="Oshkin I.Y."/>
            <person name="Miroshnikov K."/>
            <person name="Belova S.E."/>
            <person name="Korzhenkov A."/>
            <person name="Toshchakov S.V."/>
            <person name="Dedysh S.N."/>
        </authorList>
    </citation>
    <scope>NUCLEOTIDE SEQUENCE [LARGE SCALE GENOMIC DNA]</scope>
    <source>
        <strain evidence="4 5">Sph1</strain>
    </source>
</reference>
<dbReference type="Pfam" id="PF04379">
    <property type="entry name" value="DUF525"/>
    <property type="match status" value="1"/>
</dbReference>
<dbReference type="AlphaFoldDB" id="A0A2S5CJ28"/>
<evidence type="ECO:0000256" key="2">
    <source>
        <dbReference type="HAMAP-Rule" id="MF_00791"/>
    </source>
</evidence>
<dbReference type="SUPFAM" id="SSF110069">
    <property type="entry name" value="ApaG-like"/>
    <property type="match status" value="1"/>
</dbReference>
<dbReference type="InterPro" id="IPR023065">
    <property type="entry name" value="Uncharacterised_ApaG"/>
</dbReference>
<accession>A0A2S5CJ28</accession>
<sequence length="150" mass="16709">MGLRFPASYDEIAGIFLSSDFVNCVMTEKYKIVVEAKPHYIAAQSAPQEHRYVFAYTITITNQGTAPAKLLSRHWLITDSNGKVQEVRGDGVIGEQPYLKPGEMFQYTSGAMLDTPVGTMQGEYTMSSDEGEHFNALIPKFTLSIPRTLH</sequence>
<evidence type="ECO:0000313" key="5">
    <source>
        <dbReference type="Proteomes" id="UP000237423"/>
    </source>
</evidence>
<comment type="caution">
    <text evidence="4">The sequence shown here is derived from an EMBL/GenBank/DDBJ whole genome shotgun (WGS) entry which is preliminary data.</text>
</comment>
<feature type="domain" description="ApaG" evidence="3">
    <location>
        <begin position="26"/>
        <end position="150"/>
    </location>
</feature>
<organism evidence="4 5">
    <name type="scientific">Methylovulum psychrotolerans</name>
    <dbReference type="NCBI Taxonomy" id="1704499"/>
    <lineage>
        <taxon>Bacteria</taxon>
        <taxon>Pseudomonadati</taxon>
        <taxon>Pseudomonadota</taxon>
        <taxon>Gammaproteobacteria</taxon>
        <taxon>Methylococcales</taxon>
        <taxon>Methylococcaceae</taxon>
        <taxon>Methylovulum</taxon>
    </lineage>
</organism>
<dbReference type="InterPro" id="IPR036767">
    <property type="entry name" value="ApaG_sf"/>
</dbReference>
<dbReference type="Proteomes" id="UP000237423">
    <property type="component" value="Unassembled WGS sequence"/>
</dbReference>